<feature type="transmembrane region" description="Helical" evidence="2">
    <location>
        <begin position="20"/>
        <end position="41"/>
    </location>
</feature>
<comment type="caution">
    <text evidence="3">The sequence shown here is derived from an EMBL/GenBank/DDBJ whole genome shotgun (WGS) entry which is preliminary data.</text>
</comment>
<dbReference type="OrthoDB" id="676306at2"/>
<keyword evidence="2" id="KW-0472">Membrane</keyword>
<accession>A0A2W7RYS2</accession>
<gene>
    <name evidence="3" type="ORF">LX80_00140</name>
</gene>
<protein>
    <recommendedName>
        <fullName evidence="5">Outer membrane transport energization protein TonB</fullName>
    </recommendedName>
</protein>
<dbReference type="RefSeq" id="WP_146250348.1">
    <property type="nucleotide sequence ID" value="NZ_QKZV01000001.1"/>
</dbReference>
<evidence type="ECO:0000256" key="2">
    <source>
        <dbReference type="SAM" id="Phobius"/>
    </source>
</evidence>
<dbReference type="EMBL" id="QKZV01000001">
    <property type="protein sequence ID" value="PZX65651.1"/>
    <property type="molecule type" value="Genomic_DNA"/>
</dbReference>
<feature type="compositionally biased region" description="Polar residues" evidence="1">
    <location>
        <begin position="165"/>
        <end position="174"/>
    </location>
</feature>
<organism evidence="3 4">
    <name type="scientific">Hydrotalea sandarakina</name>
    <dbReference type="NCBI Taxonomy" id="1004304"/>
    <lineage>
        <taxon>Bacteria</taxon>
        <taxon>Pseudomonadati</taxon>
        <taxon>Bacteroidota</taxon>
        <taxon>Chitinophagia</taxon>
        <taxon>Chitinophagales</taxon>
        <taxon>Chitinophagaceae</taxon>
        <taxon>Hydrotalea</taxon>
    </lineage>
</organism>
<sequence>MNNAEMVYQNFELEKNKKAALYTVIICAGIFLVFFFLKWSLPQIPQPATDTGIEVNLGNSETGLGDVAPQMQGNPSVEQDTKLATPPPSKQIQSTPDVLANEVTGENDEAVGTLEKKVNPKKPLNHNPTVIHPKTNDNNVIKPTPAPPKPKALFQGGTSTTSSGNGADSYNGVFNQGIAGGKGDQGKPNGNPNSDSYTGNGGTGTSGVSIRNGLTGRLFTKLPSFEDDFNEPAKVAVDITVNKLGEVIQASINPRGTTTTNQNIRNIALRKAKLLKLNAGDVDNQTGTIVFSFKLNG</sequence>
<feature type="compositionally biased region" description="Polar residues" evidence="1">
    <location>
        <begin position="188"/>
        <end position="197"/>
    </location>
</feature>
<keyword evidence="4" id="KW-1185">Reference proteome</keyword>
<proteinExistence type="predicted"/>
<feature type="region of interest" description="Disordered" evidence="1">
    <location>
        <begin position="57"/>
        <end position="100"/>
    </location>
</feature>
<reference evidence="3 4" key="1">
    <citation type="submission" date="2018-06" db="EMBL/GenBank/DDBJ databases">
        <title>Genomic Encyclopedia of Archaeal and Bacterial Type Strains, Phase II (KMG-II): from individual species to whole genera.</title>
        <authorList>
            <person name="Goeker M."/>
        </authorList>
    </citation>
    <scope>NUCLEOTIDE SEQUENCE [LARGE SCALE GENOMIC DNA]</scope>
    <source>
        <strain evidence="3 4">DSM 23241</strain>
    </source>
</reference>
<evidence type="ECO:0000313" key="4">
    <source>
        <dbReference type="Proteomes" id="UP000249720"/>
    </source>
</evidence>
<keyword evidence="2" id="KW-0812">Transmembrane</keyword>
<name>A0A2W7RYS2_9BACT</name>
<dbReference type="AlphaFoldDB" id="A0A2W7RYS2"/>
<dbReference type="Proteomes" id="UP000249720">
    <property type="component" value="Unassembled WGS sequence"/>
</dbReference>
<feature type="region of interest" description="Disordered" evidence="1">
    <location>
        <begin position="112"/>
        <end position="209"/>
    </location>
</feature>
<keyword evidence="2" id="KW-1133">Transmembrane helix</keyword>
<evidence type="ECO:0000256" key="1">
    <source>
        <dbReference type="SAM" id="MobiDB-lite"/>
    </source>
</evidence>
<evidence type="ECO:0008006" key="5">
    <source>
        <dbReference type="Google" id="ProtNLM"/>
    </source>
</evidence>
<evidence type="ECO:0000313" key="3">
    <source>
        <dbReference type="EMBL" id="PZX65651.1"/>
    </source>
</evidence>